<reference evidence="1 2" key="1">
    <citation type="journal article" date="2023" name="Int. J. Syst. Evol. Microbiol.">
        <title>Winogradskyella bathintestinalis sp. nov., isolated from the intestine of the deep-sea loosejaw dragonfish, Malacosteus niger.</title>
        <authorList>
            <person name="Uniacke-Lowe S."/>
            <person name="Johnson C.N."/>
            <person name="Stanton C."/>
            <person name="Hill C."/>
            <person name="Ross P."/>
        </authorList>
    </citation>
    <scope>NUCLEOTIDE SEQUENCE [LARGE SCALE GENOMIC DNA]</scope>
    <source>
        <strain evidence="1 2">APC 3343</strain>
    </source>
</reference>
<proteinExistence type="predicted"/>
<dbReference type="InterPro" id="IPR011659">
    <property type="entry name" value="WD40"/>
</dbReference>
<dbReference type="Pfam" id="PF07676">
    <property type="entry name" value="PD40"/>
    <property type="match status" value="3"/>
</dbReference>
<organism evidence="1 2">
    <name type="scientific">Winogradskyella bathintestinalis</name>
    <dbReference type="NCBI Taxonomy" id="3035208"/>
    <lineage>
        <taxon>Bacteria</taxon>
        <taxon>Pseudomonadati</taxon>
        <taxon>Bacteroidota</taxon>
        <taxon>Flavobacteriia</taxon>
        <taxon>Flavobacteriales</taxon>
        <taxon>Flavobacteriaceae</taxon>
        <taxon>Winogradskyella</taxon>
    </lineage>
</organism>
<dbReference type="SUPFAM" id="SSF82171">
    <property type="entry name" value="DPP6 N-terminal domain-like"/>
    <property type="match status" value="1"/>
</dbReference>
<gene>
    <name evidence="1" type="ORF">QMA06_06190</name>
</gene>
<dbReference type="RefSeq" id="WP_290206000.1">
    <property type="nucleotide sequence ID" value="NZ_JASDDK010000002.1"/>
</dbReference>
<accession>A0ABT7ZTH5</accession>
<dbReference type="Proteomes" id="UP001231197">
    <property type="component" value="Unassembled WGS sequence"/>
</dbReference>
<comment type="caution">
    <text evidence="1">The sequence shown here is derived from an EMBL/GenBank/DDBJ whole genome shotgun (WGS) entry which is preliminary data.</text>
</comment>
<evidence type="ECO:0000313" key="1">
    <source>
        <dbReference type="EMBL" id="MDN3492302.1"/>
    </source>
</evidence>
<protein>
    <recommendedName>
        <fullName evidence="3">WD40-like Beta Propeller Repeat</fullName>
    </recommendedName>
</protein>
<dbReference type="InterPro" id="IPR011042">
    <property type="entry name" value="6-blade_b-propeller_TolB-like"/>
</dbReference>
<sequence length="302" mass="34256">MTLKLKFTLLFLLTISFVFAQKVTIKKLKINNKFDHFAARVVNDKIFFSSNLLTNRGREILDLYEQKLFGIYEGTVDVEGEIDNVELITRREVGMSNMSVATYSKDGKYMYFTANHTAKGENKLKDKNTFNLLIQRAEYKEGKGWTNFTILPFCDSDFNFAHPALSPDGTTLYFIADVKGTKGKSDLYKVSVSGHKTYGEITRLADQINSSRTEIFPFVSADNKLYFSSDRRGGKGGIDIYSYDLGSNDEKQKPVSLDAPINDRGDDFSFFLNDDLTSGYLSSRRLRGEGGDDLYYFTGFDN</sequence>
<dbReference type="EMBL" id="JASDDK010000002">
    <property type="protein sequence ID" value="MDN3492302.1"/>
    <property type="molecule type" value="Genomic_DNA"/>
</dbReference>
<evidence type="ECO:0008006" key="3">
    <source>
        <dbReference type="Google" id="ProtNLM"/>
    </source>
</evidence>
<evidence type="ECO:0000313" key="2">
    <source>
        <dbReference type="Proteomes" id="UP001231197"/>
    </source>
</evidence>
<dbReference type="Gene3D" id="2.120.10.30">
    <property type="entry name" value="TolB, C-terminal domain"/>
    <property type="match status" value="1"/>
</dbReference>
<name>A0ABT7ZTH5_9FLAO</name>
<keyword evidence="2" id="KW-1185">Reference proteome</keyword>